<dbReference type="InterPro" id="IPR006047">
    <property type="entry name" value="GH13_cat_dom"/>
</dbReference>
<dbReference type="InterPro" id="IPR014756">
    <property type="entry name" value="Ig_E-set"/>
</dbReference>
<evidence type="ECO:0000313" key="3">
    <source>
        <dbReference type="Proteomes" id="UP000249061"/>
    </source>
</evidence>
<comment type="caution">
    <text evidence="2">The sequence shown here is derived from an EMBL/GenBank/DDBJ whole genome shotgun (WGS) entry which is preliminary data.</text>
</comment>
<dbReference type="EMBL" id="QFQP01000015">
    <property type="protein sequence ID" value="PZR11074.1"/>
    <property type="molecule type" value="Genomic_DNA"/>
</dbReference>
<dbReference type="PANTHER" id="PTHR10357">
    <property type="entry name" value="ALPHA-AMYLASE FAMILY MEMBER"/>
    <property type="match status" value="1"/>
</dbReference>
<dbReference type="AlphaFoldDB" id="A0A2W5V5K7"/>
<evidence type="ECO:0000259" key="1">
    <source>
        <dbReference type="SMART" id="SM00642"/>
    </source>
</evidence>
<dbReference type="Gene3D" id="2.60.40.10">
    <property type="entry name" value="Immunoglobulins"/>
    <property type="match status" value="1"/>
</dbReference>
<dbReference type="InterPro" id="IPR013783">
    <property type="entry name" value="Ig-like_fold"/>
</dbReference>
<reference evidence="2 3" key="1">
    <citation type="submission" date="2017-08" db="EMBL/GenBank/DDBJ databases">
        <title>Infants hospitalized years apart are colonized by the same room-sourced microbial strains.</title>
        <authorList>
            <person name="Brooks B."/>
            <person name="Olm M.R."/>
            <person name="Firek B.A."/>
            <person name="Baker R."/>
            <person name="Thomas B.C."/>
            <person name="Morowitz M.J."/>
            <person name="Banfield J.F."/>
        </authorList>
    </citation>
    <scope>NUCLEOTIDE SEQUENCE [LARGE SCALE GENOMIC DNA]</scope>
    <source>
        <strain evidence="2">S2_003_000_R2_14</strain>
    </source>
</reference>
<sequence length="637" mass="71610">MRGTLFTMLLFTTACGPVMSGPDGSVEDGGTFPDAGSTNCQETYRRCEVEFRFRALDEQSVQVRGDFAADGWTVGVPMKREGNEWVARVSAQWGSAIQYKFLINNQLWSTDPANLQVINGNSVRTGVRCETFTCPANAPEIGAFDWRDSVMAFIFVDRFYDADPSNNCNVPGVIPEAQYKGGDWKGVTQKINEGYFDRLGVNTLWLTVPLKNPTVAGGGGDGRMYSGFHGYWPIDLEKYESCFGTREDLVALVTAAHAKGMQVLYDFAMVHVHSQSTLWQQHPDWFWSLSFNGGQCTCDDNGVCPWNQQGHRCWFADYLPHWNYTVAAARDYTVKQAVWLLEDTNADGFRLDAIKHVDDSWLLQLRVETEKLAAKRSPRPRMYFVGETYDFGNRAYLKSFVDPATKLDGQFDFPLRLELMEAVVTRRSTMTALRNFVDSNDTFYGPNTLMSPWIGNHDLGRIIHMAEDTPMWGNPYSDGKDRAFNNPPTVPNYRRPFERVANSFVFLLTSPGVPLIYYGDEIGLAGAGDPDNRRFMQWTGLSADQSWLRARVEVLGQLRRDLPALRRGTRTSISATDDTYLYSMSDGAETVYVAINRGDSEETVSGLPSRTLNDLYNLESVSGPSVRVPARSARIMK</sequence>
<accession>A0A2W5V5K7</accession>
<dbReference type="CDD" id="cd02859">
    <property type="entry name" value="E_set_AMPKbeta_like_N"/>
    <property type="match status" value="1"/>
</dbReference>
<dbReference type="SUPFAM" id="SSF81296">
    <property type="entry name" value="E set domains"/>
    <property type="match status" value="1"/>
</dbReference>
<dbReference type="Pfam" id="PF00128">
    <property type="entry name" value="Alpha-amylase"/>
    <property type="match status" value="1"/>
</dbReference>
<gene>
    <name evidence="2" type="ORF">DI536_18205</name>
</gene>
<dbReference type="InterPro" id="IPR017853">
    <property type="entry name" value="GH"/>
</dbReference>
<feature type="domain" description="Glycosyl hydrolase family 13 catalytic" evidence="1">
    <location>
        <begin position="153"/>
        <end position="559"/>
    </location>
</feature>
<dbReference type="InterPro" id="IPR013780">
    <property type="entry name" value="Glyco_hydro_b"/>
</dbReference>
<dbReference type="SUPFAM" id="SSF51445">
    <property type="entry name" value="(Trans)glycosidases"/>
    <property type="match status" value="1"/>
</dbReference>
<dbReference type="Gene3D" id="2.60.40.1180">
    <property type="entry name" value="Golgi alpha-mannosidase II"/>
    <property type="match status" value="1"/>
</dbReference>
<name>A0A2W5V5K7_9BACT</name>
<protein>
    <recommendedName>
        <fullName evidence="1">Glycosyl hydrolase family 13 catalytic domain-containing protein</fullName>
    </recommendedName>
</protein>
<organism evidence="2 3">
    <name type="scientific">Archangium gephyra</name>
    <dbReference type="NCBI Taxonomy" id="48"/>
    <lineage>
        <taxon>Bacteria</taxon>
        <taxon>Pseudomonadati</taxon>
        <taxon>Myxococcota</taxon>
        <taxon>Myxococcia</taxon>
        <taxon>Myxococcales</taxon>
        <taxon>Cystobacterineae</taxon>
        <taxon>Archangiaceae</taxon>
        <taxon>Archangium</taxon>
    </lineage>
</organism>
<dbReference type="SMART" id="SM00642">
    <property type="entry name" value="Aamy"/>
    <property type="match status" value="1"/>
</dbReference>
<dbReference type="Proteomes" id="UP000249061">
    <property type="component" value="Unassembled WGS sequence"/>
</dbReference>
<dbReference type="Gene3D" id="3.20.20.80">
    <property type="entry name" value="Glycosidases"/>
    <property type="match status" value="1"/>
</dbReference>
<dbReference type="GO" id="GO:0005975">
    <property type="term" value="P:carbohydrate metabolic process"/>
    <property type="evidence" value="ECO:0007669"/>
    <property type="project" value="InterPro"/>
</dbReference>
<dbReference type="PROSITE" id="PS51257">
    <property type="entry name" value="PROKAR_LIPOPROTEIN"/>
    <property type="match status" value="1"/>
</dbReference>
<proteinExistence type="predicted"/>
<evidence type="ECO:0000313" key="2">
    <source>
        <dbReference type="EMBL" id="PZR11074.1"/>
    </source>
</evidence>